<dbReference type="EMBL" id="QDDL01000001">
    <property type="protein sequence ID" value="PVZ72026.1"/>
    <property type="molecule type" value="Genomic_DNA"/>
</dbReference>
<proteinExistence type="predicted"/>
<reference evidence="1 2" key="1">
    <citation type="submission" date="2018-04" db="EMBL/GenBank/DDBJ databases">
        <title>Thalassorhabdus spongiae gen. nov., sp. nov., isolated from a marine sponge in South-West Iceland.</title>
        <authorList>
            <person name="Knobloch S."/>
            <person name="Daussin A."/>
            <person name="Johannsson R."/>
            <person name="Marteinsson V.T."/>
        </authorList>
    </citation>
    <scope>NUCLEOTIDE SEQUENCE [LARGE SCALE GENOMIC DNA]</scope>
    <source>
        <strain evidence="1 2">Hp12</strain>
    </source>
</reference>
<sequence length="608" mass="68636">MAMCTIEGCKCKAGAIAVVFVPGIMGSRLKNKASGDVVWDPGVGAGIHLSAPMRELKQQNKQVLEDAKEAFKSEKANFLKKGTAGLGVGAMYLHKYSTMPAITATVETVMQIGRKSRLVYDLANFWLSNAAERKQLLVNPEKQGAYDRKDDLLKVDQGDISYFTWHTKIPPVLAGDYKNRGWGTVSWESYGNFLLFIEREVTPEILRKCRGYQVKTYAVGYNWMLSNEVSADHLDQEILRFRSELAAEAELAPEQVKVIVITHSMGGYVARYAATQLFSPMDLVIHGAMPTHGSPATYANAHRGYDGAAGIFLGINGAEVSAVLGFCQGGLELLPNQYYQTVDKQKDWLSVKSEAGEEISITEQYPGEKIFDFYKDTEKWYSFIEARLLAPENKDHTNDYSDHQRFHFERIKKIKKFHQTLADNFHPKTLLMYNHDIDIDFKSYDRIQWQCKHFPKGDVKSWQVVDDDYQDIFTASGKLKLANEQTGKQYHKEMVYYRHRSSLGGDEKAHRPNVNSIAFDIAKPDAPGDGTVHRGAGSNILSENIIQHIPIALTDELTLKTWGYYDTDDPQDHQLFFNSETVRAHIKTAITDFVGESFNHDHGQAEFI</sequence>
<evidence type="ECO:0008006" key="3">
    <source>
        <dbReference type="Google" id="ProtNLM"/>
    </source>
</evidence>
<gene>
    <name evidence="1" type="ORF">DC094_03120</name>
</gene>
<dbReference type="RefSeq" id="WP_116685613.1">
    <property type="nucleotide sequence ID" value="NZ_CAWNYD010000001.1"/>
</dbReference>
<evidence type="ECO:0000313" key="1">
    <source>
        <dbReference type="EMBL" id="PVZ72026.1"/>
    </source>
</evidence>
<dbReference type="OrthoDB" id="9814331at2"/>
<organism evidence="1 2">
    <name type="scientific">Pelagibaculum spongiae</name>
    <dbReference type="NCBI Taxonomy" id="2080658"/>
    <lineage>
        <taxon>Bacteria</taxon>
        <taxon>Pseudomonadati</taxon>
        <taxon>Pseudomonadota</taxon>
        <taxon>Gammaproteobacteria</taxon>
        <taxon>Oceanospirillales</taxon>
        <taxon>Pelagibaculum</taxon>
    </lineage>
</organism>
<dbReference type="Gene3D" id="3.40.50.1820">
    <property type="entry name" value="alpha/beta hydrolase"/>
    <property type="match status" value="1"/>
</dbReference>
<accession>A0A2V1GZ50</accession>
<dbReference type="AlphaFoldDB" id="A0A2V1GZ50"/>
<comment type="caution">
    <text evidence="1">The sequence shown here is derived from an EMBL/GenBank/DDBJ whole genome shotgun (WGS) entry which is preliminary data.</text>
</comment>
<keyword evidence="2" id="KW-1185">Reference proteome</keyword>
<dbReference type="Proteomes" id="UP000244906">
    <property type="component" value="Unassembled WGS sequence"/>
</dbReference>
<name>A0A2V1GZ50_9GAMM</name>
<dbReference type="SUPFAM" id="SSF53474">
    <property type="entry name" value="alpha/beta-Hydrolases"/>
    <property type="match status" value="1"/>
</dbReference>
<evidence type="ECO:0000313" key="2">
    <source>
        <dbReference type="Proteomes" id="UP000244906"/>
    </source>
</evidence>
<protein>
    <recommendedName>
        <fullName evidence="3">Alpha/beta hydrolase</fullName>
    </recommendedName>
</protein>
<dbReference type="InterPro" id="IPR029058">
    <property type="entry name" value="AB_hydrolase_fold"/>
</dbReference>